<comment type="similarity">
    <text evidence="1">Belongs to the LysR transcriptional regulatory family.</text>
</comment>
<protein>
    <submittedName>
        <fullName evidence="6">DNA-binding transcriptional regulator, LysR family</fullName>
    </submittedName>
</protein>
<keyword evidence="4" id="KW-0804">Transcription</keyword>
<name>A0A1H7IX63_9FIRM</name>
<proteinExistence type="inferred from homology"/>
<feature type="domain" description="HTH lysR-type" evidence="5">
    <location>
        <begin position="1"/>
        <end position="58"/>
    </location>
</feature>
<dbReference type="Pfam" id="PF03466">
    <property type="entry name" value="LysR_substrate"/>
    <property type="match status" value="1"/>
</dbReference>
<evidence type="ECO:0000313" key="7">
    <source>
        <dbReference type="Proteomes" id="UP000182321"/>
    </source>
</evidence>
<dbReference type="FunFam" id="1.10.10.10:FF:000001">
    <property type="entry name" value="LysR family transcriptional regulator"/>
    <property type="match status" value="1"/>
</dbReference>
<dbReference type="Pfam" id="PF00126">
    <property type="entry name" value="HTH_1"/>
    <property type="match status" value="1"/>
</dbReference>
<gene>
    <name evidence="6" type="ORF">SAMN02910377_01483</name>
</gene>
<dbReference type="SUPFAM" id="SSF46785">
    <property type="entry name" value="Winged helix' DNA-binding domain"/>
    <property type="match status" value="1"/>
</dbReference>
<evidence type="ECO:0000256" key="4">
    <source>
        <dbReference type="ARBA" id="ARBA00023163"/>
    </source>
</evidence>
<dbReference type="Gene3D" id="1.10.10.10">
    <property type="entry name" value="Winged helix-like DNA-binding domain superfamily/Winged helix DNA-binding domain"/>
    <property type="match status" value="1"/>
</dbReference>
<dbReference type="InterPro" id="IPR036388">
    <property type="entry name" value="WH-like_DNA-bd_sf"/>
</dbReference>
<dbReference type="PANTHER" id="PTHR30346:SF0">
    <property type="entry name" value="HCA OPERON TRANSCRIPTIONAL ACTIVATOR HCAR"/>
    <property type="match status" value="1"/>
</dbReference>
<reference evidence="7" key="1">
    <citation type="submission" date="2016-10" db="EMBL/GenBank/DDBJ databases">
        <authorList>
            <person name="Varghese N."/>
        </authorList>
    </citation>
    <scope>NUCLEOTIDE SEQUENCE [LARGE SCALE GENOMIC DNA]</scope>
    <source>
        <strain evidence="7">ACV-9</strain>
    </source>
</reference>
<dbReference type="InterPro" id="IPR036390">
    <property type="entry name" value="WH_DNA-bd_sf"/>
</dbReference>
<dbReference type="EMBL" id="FNZX01000008">
    <property type="protein sequence ID" value="SEK66257.1"/>
    <property type="molecule type" value="Genomic_DNA"/>
</dbReference>
<organism evidence="6 7">
    <name type="scientific">Pseudobutyrivibrio ruminis</name>
    <dbReference type="NCBI Taxonomy" id="46206"/>
    <lineage>
        <taxon>Bacteria</taxon>
        <taxon>Bacillati</taxon>
        <taxon>Bacillota</taxon>
        <taxon>Clostridia</taxon>
        <taxon>Lachnospirales</taxon>
        <taxon>Lachnospiraceae</taxon>
        <taxon>Pseudobutyrivibrio</taxon>
    </lineage>
</organism>
<dbReference type="GO" id="GO:0003700">
    <property type="term" value="F:DNA-binding transcription factor activity"/>
    <property type="evidence" value="ECO:0007669"/>
    <property type="project" value="InterPro"/>
</dbReference>
<dbReference type="InterPro" id="IPR005119">
    <property type="entry name" value="LysR_subst-bd"/>
</dbReference>
<dbReference type="AlphaFoldDB" id="A0A1H7IX63"/>
<evidence type="ECO:0000256" key="2">
    <source>
        <dbReference type="ARBA" id="ARBA00023015"/>
    </source>
</evidence>
<dbReference type="Gene3D" id="3.40.190.290">
    <property type="match status" value="1"/>
</dbReference>
<keyword evidence="7" id="KW-1185">Reference proteome</keyword>
<dbReference type="Proteomes" id="UP000182321">
    <property type="component" value="Unassembled WGS sequence"/>
</dbReference>
<keyword evidence="3 6" id="KW-0238">DNA-binding</keyword>
<sequence>MTLNQMMYFYEAARLQHFNQAAEKLHISEPSLSRSINALESELGVVLFERTGRNVVLTKTGDIFYEHVDRILNEINLADRKMHQLTGSGGHIDLAYVAPLAGSFIPNVCRAFLLEDKNSEVTFNFHQDITSKNIEGLKSGNYDIIFGSFVKDEPNIKFIPILQQELVVIIPKGHPLAENDTVDASIFEEYPVLGYTRKSGLGRLTRDFFLQNKVEPNFICESPDENGIAALVAADFGIALVADVDSIHRDDVIIKKLSTEYSLSHTVYMAYMKGRYQMPAVKRMIDFILVHSMH</sequence>
<evidence type="ECO:0000259" key="5">
    <source>
        <dbReference type="PROSITE" id="PS50931"/>
    </source>
</evidence>
<dbReference type="GO" id="GO:0003677">
    <property type="term" value="F:DNA binding"/>
    <property type="evidence" value="ECO:0007669"/>
    <property type="project" value="UniProtKB-KW"/>
</dbReference>
<dbReference type="SUPFAM" id="SSF53850">
    <property type="entry name" value="Periplasmic binding protein-like II"/>
    <property type="match status" value="1"/>
</dbReference>
<dbReference type="InterPro" id="IPR000847">
    <property type="entry name" value="LysR_HTH_N"/>
</dbReference>
<dbReference type="PANTHER" id="PTHR30346">
    <property type="entry name" value="TRANSCRIPTIONAL DUAL REGULATOR HCAR-RELATED"/>
    <property type="match status" value="1"/>
</dbReference>
<evidence type="ECO:0000313" key="6">
    <source>
        <dbReference type="EMBL" id="SEK66257.1"/>
    </source>
</evidence>
<dbReference type="PRINTS" id="PR00039">
    <property type="entry name" value="HTHLYSR"/>
</dbReference>
<dbReference type="PROSITE" id="PS50931">
    <property type="entry name" value="HTH_LYSR"/>
    <property type="match status" value="1"/>
</dbReference>
<accession>A0A1H7IX63</accession>
<dbReference type="RefSeq" id="WP_074790647.1">
    <property type="nucleotide sequence ID" value="NZ_FNZX01000008.1"/>
</dbReference>
<evidence type="ECO:0000256" key="1">
    <source>
        <dbReference type="ARBA" id="ARBA00009437"/>
    </source>
</evidence>
<dbReference type="GO" id="GO:0032993">
    <property type="term" value="C:protein-DNA complex"/>
    <property type="evidence" value="ECO:0007669"/>
    <property type="project" value="TreeGrafter"/>
</dbReference>
<keyword evidence="2" id="KW-0805">Transcription regulation</keyword>
<evidence type="ECO:0000256" key="3">
    <source>
        <dbReference type="ARBA" id="ARBA00023125"/>
    </source>
</evidence>